<protein>
    <submittedName>
        <fullName evidence="2">Uncharacterized protein</fullName>
    </submittedName>
</protein>
<keyword evidence="1" id="KW-0472">Membrane</keyword>
<feature type="transmembrane region" description="Helical" evidence="1">
    <location>
        <begin position="297"/>
        <end position="320"/>
    </location>
</feature>
<reference evidence="2" key="2">
    <citation type="submission" date="2018-05" db="EMBL/GenBank/DDBJ databases">
        <title>OmerRS3 (Oryza meridionalis Reference Sequence Version 3).</title>
        <authorList>
            <person name="Zhang J."/>
            <person name="Kudrna D."/>
            <person name="Lee S."/>
            <person name="Talag J."/>
            <person name="Welchert J."/>
            <person name="Wing R.A."/>
        </authorList>
    </citation>
    <scope>NUCLEOTIDE SEQUENCE [LARGE SCALE GENOMIC DNA]</scope>
    <source>
        <strain evidence="2">cv. OR44</strain>
    </source>
</reference>
<dbReference type="Gramene" id="OMERI03G30940.1">
    <property type="protein sequence ID" value="OMERI03G30940.1"/>
    <property type="gene ID" value="OMERI03G30940"/>
</dbReference>
<accession>A0A0E0D6N6</accession>
<dbReference type="HOGENOM" id="CLU_066743_0_0_1"/>
<keyword evidence="1" id="KW-1133">Transmembrane helix</keyword>
<sequence>MAAAAAGGGGGGSSGRLLRGATAKAFHGDSTHHHHLPSSSSAATGGVAGPCRIPSLKFPLLWESKRQGGGVGSRAAERKAALIALGAAGVTAPERERRGGGGVVLLLPEEARRGADLLLPLAYEVARRLVLRQLGGATRPTQQCWSKIAEATIHQGVVRCQSFTLIGVAGSLVGSVPCFLEGCGAVVRSFFVQFRALTQTIDQAEIIKLLIEAIDMFLIGTALLTFGMGMYIMFYGSRSIQNPGMQGDNSHLGSFNLKKLKEGARIQSITQAKTRIGHAILLLLQAGVLEKFKSVPLVTGIDMACFAGAVLASSAGVFLLSKLSATTAQRQPRKRAAFA</sequence>
<dbReference type="AlphaFoldDB" id="A0A0E0D6N6"/>
<dbReference type="eggNOG" id="ENOG502QV14">
    <property type="taxonomic scope" value="Eukaryota"/>
</dbReference>
<dbReference type="Proteomes" id="UP000008021">
    <property type="component" value="Chromosome 3"/>
</dbReference>
<dbReference type="InterPro" id="IPR005134">
    <property type="entry name" value="UPF0114"/>
</dbReference>
<evidence type="ECO:0000313" key="3">
    <source>
        <dbReference type="Proteomes" id="UP000008021"/>
    </source>
</evidence>
<feature type="transmembrane region" description="Helical" evidence="1">
    <location>
        <begin position="216"/>
        <end position="235"/>
    </location>
</feature>
<evidence type="ECO:0000313" key="2">
    <source>
        <dbReference type="EnsemblPlants" id="OMERI03G30940.1"/>
    </source>
</evidence>
<reference evidence="2" key="1">
    <citation type="submission" date="2015-04" db="UniProtKB">
        <authorList>
            <consortium name="EnsemblPlants"/>
        </authorList>
    </citation>
    <scope>IDENTIFICATION</scope>
</reference>
<evidence type="ECO:0000256" key="1">
    <source>
        <dbReference type="SAM" id="Phobius"/>
    </source>
</evidence>
<dbReference type="PANTHER" id="PTHR31721">
    <property type="entry name" value="OS06G0710300 PROTEIN"/>
    <property type="match status" value="1"/>
</dbReference>
<name>A0A0E0D6N6_9ORYZ</name>
<dbReference type="PANTHER" id="PTHR31721:SF3">
    <property type="entry name" value="EXPRESSED PROTEIN"/>
    <property type="match status" value="1"/>
</dbReference>
<keyword evidence="3" id="KW-1185">Reference proteome</keyword>
<dbReference type="EnsemblPlants" id="OMERI03G30940.1">
    <property type="protein sequence ID" value="OMERI03G30940.1"/>
    <property type="gene ID" value="OMERI03G30940"/>
</dbReference>
<dbReference type="Pfam" id="PF03350">
    <property type="entry name" value="UPF0114"/>
    <property type="match status" value="1"/>
</dbReference>
<keyword evidence="1" id="KW-0812">Transmembrane</keyword>
<proteinExistence type="predicted"/>
<dbReference type="STRING" id="40149.A0A0E0D6N6"/>
<organism evidence="2">
    <name type="scientific">Oryza meridionalis</name>
    <dbReference type="NCBI Taxonomy" id="40149"/>
    <lineage>
        <taxon>Eukaryota</taxon>
        <taxon>Viridiplantae</taxon>
        <taxon>Streptophyta</taxon>
        <taxon>Embryophyta</taxon>
        <taxon>Tracheophyta</taxon>
        <taxon>Spermatophyta</taxon>
        <taxon>Magnoliopsida</taxon>
        <taxon>Liliopsida</taxon>
        <taxon>Poales</taxon>
        <taxon>Poaceae</taxon>
        <taxon>BOP clade</taxon>
        <taxon>Oryzoideae</taxon>
        <taxon>Oryzeae</taxon>
        <taxon>Oryzinae</taxon>
        <taxon>Oryza</taxon>
    </lineage>
</organism>